<dbReference type="Proteomes" id="UP000011713">
    <property type="component" value="Unassembled WGS sequence"/>
</dbReference>
<evidence type="ECO:0000313" key="2">
    <source>
        <dbReference type="Proteomes" id="UP000011713"/>
    </source>
</evidence>
<organism evidence="1 2">
    <name type="scientific">Hyaloperonospora arabidopsidis (strain Emoy2)</name>
    <name type="common">Downy mildew agent</name>
    <name type="synonym">Peronospora arabidopsidis</name>
    <dbReference type="NCBI Taxonomy" id="559515"/>
    <lineage>
        <taxon>Eukaryota</taxon>
        <taxon>Sar</taxon>
        <taxon>Stramenopiles</taxon>
        <taxon>Oomycota</taxon>
        <taxon>Peronosporomycetes</taxon>
        <taxon>Peronosporales</taxon>
        <taxon>Peronosporaceae</taxon>
        <taxon>Hyaloperonospora</taxon>
    </lineage>
</organism>
<evidence type="ECO:0000313" key="1">
    <source>
        <dbReference type="EnsemblProtists" id="HpaP800492"/>
    </source>
</evidence>
<name>M4B2J4_HYAAE</name>
<keyword evidence="2" id="KW-1185">Reference proteome</keyword>
<dbReference type="AlphaFoldDB" id="M4B2J4"/>
<proteinExistence type="predicted"/>
<sequence length="92" mass="10505">MHPSPHNTRDICCCTIALYHVSTGILACIRCGDRVVMIRACRTLSPKSNHSGMKETYCNGVPPLHDNLLKVNIKYEYCVRTNTIFSQNYPYR</sequence>
<dbReference type="EnsemblProtists" id="HpaT800492">
    <property type="protein sequence ID" value="HpaP800492"/>
    <property type="gene ID" value="HpaG800492"/>
</dbReference>
<dbReference type="EMBL" id="JH597777">
    <property type="status" value="NOT_ANNOTATED_CDS"/>
    <property type="molecule type" value="Genomic_DNA"/>
</dbReference>
<dbReference type="HOGENOM" id="CLU_2417876_0_0_1"/>
<dbReference type="InParanoid" id="M4B2J4"/>
<protein>
    <submittedName>
        <fullName evidence="1">Uncharacterized protein</fullName>
    </submittedName>
</protein>
<reference evidence="1" key="2">
    <citation type="submission" date="2015-06" db="UniProtKB">
        <authorList>
            <consortium name="EnsemblProtists"/>
        </authorList>
    </citation>
    <scope>IDENTIFICATION</scope>
    <source>
        <strain evidence="1">Emoy2</strain>
    </source>
</reference>
<dbReference type="VEuPathDB" id="FungiDB:HpaG800492"/>
<reference evidence="2" key="1">
    <citation type="journal article" date="2010" name="Science">
        <title>Signatures of adaptation to obligate biotrophy in the Hyaloperonospora arabidopsidis genome.</title>
        <authorList>
            <person name="Baxter L."/>
            <person name="Tripathy S."/>
            <person name="Ishaque N."/>
            <person name="Boot N."/>
            <person name="Cabral A."/>
            <person name="Kemen E."/>
            <person name="Thines M."/>
            <person name="Ah-Fong A."/>
            <person name="Anderson R."/>
            <person name="Badejoko W."/>
            <person name="Bittner-Eddy P."/>
            <person name="Boore J.L."/>
            <person name="Chibucos M.C."/>
            <person name="Coates M."/>
            <person name="Dehal P."/>
            <person name="Delehaunty K."/>
            <person name="Dong S."/>
            <person name="Downton P."/>
            <person name="Dumas B."/>
            <person name="Fabro G."/>
            <person name="Fronick C."/>
            <person name="Fuerstenberg S.I."/>
            <person name="Fulton L."/>
            <person name="Gaulin E."/>
            <person name="Govers F."/>
            <person name="Hughes L."/>
            <person name="Humphray S."/>
            <person name="Jiang R.H."/>
            <person name="Judelson H."/>
            <person name="Kamoun S."/>
            <person name="Kyung K."/>
            <person name="Meijer H."/>
            <person name="Minx P."/>
            <person name="Morris P."/>
            <person name="Nelson J."/>
            <person name="Phuntumart V."/>
            <person name="Qutob D."/>
            <person name="Rehmany A."/>
            <person name="Rougon-Cardoso A."/>
            <person name="Ryden P."/>
            <person name="Torto-Alalibo T."/>
            <person name="Studholme D."/>
            <person name="Wang Y."/>
            <person name="Win J."/>
            <person name="Wood J."/>
            <person name="Clifton S.W."/>
            <person name="Rogers J."/>
            <person name="Van den Ackerveken G."/>
            <person name="Jones J.D."/>
            <person name="McDowell J.M."/>
            <person name="Beynon J."/>
            <person name="Tyler B.M."/>
        </authorList>
    </citation>
    <scope>NUCLEOTIDE SEQUENCE [LARGE SCALE GENOMIC DNA]</scope>
    <source>
        <strain evidence="2">Emoy2</strain>
    </source>
</reference>
<accession>M4B2J4</accession>